<sequence>MTVIEKKWKGPESPATRTHQRITEVQSITLKDGTPATLYPIYSTDVSQSTVSDSLIDFLHVEFNEEIERGDTYPYLHTLTREGFLNYFFDSFTAILLPAEVKPSDDLKNWDEVFLGMYYIKPNYAGRCSHNCNGGFLVNHRKRGLRIGSELGRSYLEWAPMLGYTYSVFNLVFETNHGSLRIWDGLGFDRIGRIPGAGALKGQDKPVDAIMFGKSLV</sequence>
<dbReference type="Proteomes" id="UP000774326">
    <property type="component" value="Unassembled WGS sequence"/>
</dbReference>
<dbReference type="EMBL" id="JAEUBG010005058">
    <property type="protein sequence ID" value="KAH3678889.1"/>
    <property type="molecule type" value="Genomic_DNA"/>
</dbReference>
<comment type="caution">
    <text evidence="1">The sequence shown here is derived from an EMBL/GenBank/DDBJ whole genome shotgun (WGS) entry which is preliminary data.</text>
</comment>
<dbReference type="PANTHER" id="PTHR43138:SF1">
    <property type="entry name" value="N-ACETYLTRANSFERASE ACA1"/>
    <property type="match status" value="1"/>
</dbReference>
<dbReference type="SUPFAM" id="SSF55729">
    <property type="entry name" value="Acyl-CoA N-acyltransferases (Nat)"/>
    <property type="match status" value="1"/>
</dbReference>
<gene>
    <name evidence="1" type="ORF">WICPIJ_008816</name>
</gene>
<name>A0A9P8THE0_WICPI</name>
<dbReference type="Gene3D" id="3.40.630.30">
    <property type="match status" value="1"/>
</dbReference>
<keyword evidence="2" id="KW-1185">Reference proteome</keyword>
<dbReference type="InterPro" id="IPR016181">
    <property type="entry name" value="Acyl_CoA_acyltransferase"/>
</dbReference>
<accession>A0A9P8THE0</accession>
<evidence type="ECO:0000313" key="1">
    <source>
        <dbReference type="EMBL" id="KAH3678889.1"/>
    </source>
</evidence>
<organism evidence="1 2">
    <name type="scientific">Wickerhamomyces pijperi</name>
    <name type="common">Yeast</name>
    <name type="synonym">Pichia pijperi</name>
    <dbReference type="NCBI Taxonomy" id="599730"/>
    <lineage>
        <taxon>Eukaryota</taxon>
        <taxon>Fungi</taxon>
        <taxon>Dikarya</taxon>
        <taxon>Ascomycota</taxon>
        <taxon>Saccharomycotina</taxon>
        <taxon>Saccharomycetes</taxon>
        <taxon>Phaffomycetales</taxon>
        <taxon>Wickerhamomycetaceae</taxon>
        <taxon>Wickerhamomyces</taxon>
    </lineage>
</organism>
<dbReference type="InterPro" id="IPR052742">
    <property type="entry name" value="Mito_N-acetyltransferase"/>
</dbReference>
<proteinExistence type="predicted"/>
<protein>
    <recommendedName>
        <fullName evidence="3">N-acetyltransferase domain-containing protein</fullName>
    </recommendedName>
</protein>
<dbReference type="GO" id="GO:0005634">
    <property type="term" value="C:nucleus"/>
    <property type="evidence" value="ECO:0007669"/>
    <property type="project" value="TreeGrafter"/>
</dbReference>
<reference evidence="1" key="1">
    <citation type="journal article" date="2021" name="Open Biol.">
        <title>Shared evolutionary footprints suggest mitochondrial oxidative damage underlies multiple complex I losses in fungi.</title>
        <authorList>
            <person name="Schikora-Tamarit M.A."/>
            <person name="Marcet-Houben M."/>
            <person name="Nosek J."/>
            <person name="Gabaldon T."/>
        </authorList>
    </citation>
    <scope>NUCLEOTIDE SEQUENCE</scope>
    <source>
        <strain evidence="1">CBS2887</strain>
    </source>
</reference>
<dbReference type="AlphaFoldDB" id="A0A9P8THE0"/>
<reference evidence="1" key="2">
    <citation type="submission" date="2021-01" db="EMBL/GenBank/DDBJ databases">
        <authorList>
            <person name="Schikora-Tamarit M.A."/>
        </authorList>
    </citation>
    <scope>NUCLEOTIDE SEQUENCE</scope>
    <source>
        <strain evidence="1">CBS2887</strain>
    </source>
</reference>
<evidence type="ECO:0008006" key="3">
    <source>
        <dbReference type="Google" id="ProtNLM"/>
    </source>
</evidence>
<dbReference type="OrthoDB" id="10264707at2759"/>
<evidence type="ECO:0000313" key="2">
    <source>
        <dbReference type="Proteomes" id="UP000774326"/>
    </source>
</evidence>
<dbReference type="PANTHER" id="PTHR43138">
    <property type="entry name" value="ACETYLTRANSFERASE, GNAT FAMILY"/>
    <property type="match status" value="1"/>
</dbReference>